<evidence type="ECO:0000313" key="1">
    <source>
        <dbReference type="EMBL" id="GHI01620.1"/>
    </source>
</evidence>
<proteinExistence type="predicted"/>
<keyword evidence="2" id="KW-1185">Reference proteome</keyword>
<reference evidence="1 2" key="1">
    <citation type="journal article" date="2022" name="Int. J. Syst. Evol. Microbiol.">
        <title>Neobacillus kokaensis sp. nov., isolated from soil.</title>
        <authorList>
            <person name="Yuki K."/>
            <person name="Matsubara H."/>
            <person name="Yamaguchi S."/>
        </authorList>
    </citation>
    <scope>NUCLEOTIDE SEQUENCE [LARGE SCALE GENOMIC DNA]</scope>
    <source>
        <strain evidence="1 2">LOB 377</strain>
    </source>
</reference>
<sequence>MDIKEQKLLNYYYEKLSGGTFDEKDVYAFFHLIRNQCDENSCIQELIDFVMLRDRYEGRIKEAIFASQKKFEQIGKTKAAIRINDVFSFKEIKSALNKALENCQLAALENDKINDFITCLISILQQVQIMKQEDGSSISKEIGKLFFAVSQKQIILMAEIEVSQNLFKKTNVVFPVLTVNNNYVDLKKQDRYDTPYLFADQVVEIKNHDGKLEIAIPN</sequence>
<organism evidence="1 2">
    <name type="scientific">Neobacillus kokaensis</name>
    <dbReference type="NCBI Taxonomy" id="2759023"/>
    <lineage>
        <taxon>Bacteria</taxon>
        <taxon>Bacillati</taxon>
        <taxon>Bacillota</taxon>
        <taxon>Bacilli</taxon>
        <taxon>Bacillales</taxon>
        <taxon>Bacillaceae</taxon>
        <taxon>Neobacillus</taxon>
    </lineage>
</organism>
<name>A0ABQ3NCI4_9BACI</name>
<evidence type="ECO:0000313" key="2">
    <source>
        <dbReference type="Proteomes" id="UP000637074"/>
    </source>
</evidence>
<protein>
    <submittedName>
        <fullName evidence="1">Uncharacterized protein</fullName>
    </submittedName>
</protein>
<comment type="caution">
    <text evidence="1">The sequence shown here is derived from an EMBL/GenBank/DDBJ whole genome shotgun (WGS) entry which is preliminary data.</text>
</comment>
<dbReference type="Proteomes" id="UP000637074">
    <property type="component" value="Unassembled WGS sequence"/>
</dbReference>
<dbReference type="EMBL" id="BNDS01000051">
    <property type="protein sequence ID" value="GHI01620.1"/>
    <property type="molecule type" value="Genomic_DNA"/>
</dbReference>
<dbReference type="RefSeq" id="WP_191277264.1">
    <property type="nucleotide sequence ID" value="NZ_BNDS01000051.1"/>
</dbReference>
<accession>A0ABQ3NCI4</accession>
<gene>
    <name evidence="1" type="ORF">AM1BK_51620</name>
</gene>